<evidence type="ECO:0000313" key="1">
    <source>
        <dbReference type="EMBL" id="KKL26403.1"/>
    </source>
</evidence>
<sequence length="97" mass="11353">MAIIPATDFVLGDEKAVYLYEMNLLSPLGQRRRYEIIWVVRDDKKTEYRRDLGKVTEDAQIRLPSYMEHTVKELREMANQLRSVPLLDPREICGNGN</sequence>
<reference evidence="1" key="1">
    <citation type="journal article" date="2015" name="Nature">
        <title>Complex archaea that bridge the gap between prokaryotes and eukaryotes.</title>
        <authorList>
            <person name="Spang A."/>
            <person name="Saw J.H."/>
            <person name="Jorgensen S.L."/>
            <person name="Zaremba-Niedzwiedzka K."/>
            <person name="Martijn J."/>
            <person name="Lind A.E."/>
            <person name="van Eijk R."/>
            <person name="Schleper C."/>
            <person name="Guy L."/>
            <person name="Ettema T.J."/>
        </authorList>
    </citation>
    <scope>NUCLEOTIDE SEQUENCE</scope>
</reference>
<accession>A0A0F9ERA5</accession>
<gene>
    <name evidence="1" type="ORF">LCGC14_2395630</name>
</gene>
<protein>
    <submittedName>
        <fullName evidence="1">Uncharacterized protein</fullName>
    </submittedName>
</protein>
<organism evidence="1">
    <name type="scientific">marine sediment metagenome</name>
    <dbReference type="NCBI Taxonomy" id="412755"/>
    <lineage>
        <taxon>unclassified sequences</taxon>
        <taxon>metagenomes</taxon>
        <taxon>ecological metagenomes</taxon>
    </lineage>
</organism>
<dbReference type="EMBL" id="LAZR01035850">
    <property type="protein sequence ID" value="KKL26403.1"/>
    <property type="molecule type" value="Genomic_DNA"/>
</dbReference>
<comment type="caution">
    <text evidence="1">The sequence shown here is derived from an EMBL/GenBank/DDBJ whole genome shotgun (WGS) entry which is preliminary data.</text>
</comment>
<name>A0A0F9ERA5_9ZZZZ</name>
<dbReference type="AlphaFoldDB" id="A0A0F9ERA5"/>
<proteinExistence type="predicted"/>